<keyword evidence="7" id="KW-1185">Reference proteome</keyword>
<name>A0ABD5VGV1_9EURY</name>
<dbReference type="GO" id="GO:0000166">
    <property type="term" value="F:nucleotide binding"/>
    <property type="evidence" value="ECO:0007669"/>
    <property type="project" value="UniProtKB-KW"/>
</dbReference>
<evidence type="ECO:0000313" key="7">
    <source>
        <dbReference type="Proteomes" id="UP001596395"/>
    </source>
</evidence>
<dbReference type="HAMAP" id="MF_00060">
    <property type="entry name" value="SurE"/>
    <property type="match status" value="1"/>
</dbReference>
<comment type="function">
    <text evidence="4">Nucleotidase that shows phosphatase activity on nucleoside 5'-monophosphates.</text>
</comment>
<keyword evidence="3 4" id="KW-0378">Hydrolase</keyword>
<feature type="binding site" evidence="4">
    <location>
        <position position="9"/>
    </location>
    <ligand>
        <name>a divalent metal cation</name>
        <dbReference type="ChEBI" id="CHEBI:60240"/>
    </ligand>
</feature>
<gene>
    <name evidence="4 6" type="primary">surE</name>
    <name evidence="6" type="ORF">ACFQGB_05940</name>
</gene>
<evidence type="ECO:0000256" key="3">
    <source>
        <dbReference type="ARBA" id="ARBA00022801"/>
    </source>
</evidence>
<dbReference type="Gene3D" id="3.40.1210.10">
    <property type="entry name" value="Survival protein SurE-like phosphatase/nucleotidase"/>
    <property type="match status" value="1"/>
</dbReference>
<evidence type="ECO:0000259" key="5">
    <source>
        <dbReference type="Pfam" id="PF01975"/>
    </source>
</evidence>
<keyword evidence="4" id="KW-0963">Cytoplasm</keyword>
<evidence type="ECO:0000313" key="6">
    <source>
        <dbReference type="EMBL" id="MFC6952397.1"/>
    </source>
</evidence>
<evidence type="ECO:0000256" key="1">
    <source>
        <dbReference type="ARBA" id="ARBA00011062"/>
    </source>
</evidence>
<protein>
    <recommendedName>
        <fullName evidence="4">5'-nucleotidase SurE</fullName>
        <ecNumber evidence="4">3.1.3.5</ecNumber>
    </recommendedName>
    <alternativeName>
        <fullName evidence="4">Nucleoside 5'-monophosphate phosphohydrolase</fullName>
    </alternativeName>
</protein>
<comment type="subcellular location">
    <subcellularLocation>
        <location evidence="4">Cytoplasm</location>
    </subcellularLocation>
</comment>
<dbReference type="EMBL" id="JBHSXN010000001">
    <property type="protein sequence ID" value="MFC6952397.1"/>
    <property type="molecule type" value="Genomic_DNA"/>
</dbReference>
<feature type="binding site" evidence="4">
    <location>
        <position position="40"/>
    </location>
    <ligand>
        <name>a divalent metal cation</name>
        <dbReference type="ChEBI" id="CHEBI:60240"/>
    </ligand>
</feature>
<dbReference type="AlphaFoldDB" id="A0ABD5VGV1"/>
<keyword evidence="2 4" id="KW-0479">Metal-binding</keyword>
<dbReference type="SUPFAM" id="SSF64167">
    <property type="entry name" value="SurE-like"/>
    <property type="match status" value="1"/>
</dbReference>
<feature type="domain" description="Survival protein SurE-like phosphatase/nucleotidase" evidence="5">
    <location>
        <begin position="4"/>
        <end position="181"/>
    </location>
</feature>
<dbReference type="InterPro" id="IPR002828">
    <property type="entry name" value="SurE-like_Pase/nucleotidase"/>
</dbReference>
<dbReference type="InterPro" id="IPR030048">
    <property type="entry name" value="SurE"/>
</dbReference>
<feature type="binding site" evidence="4">
    <location>
        <position position="88"/>
    </location>
    <ligand>
        <name>a divalent metal cation</name>
        <dbReference type="ChEBI" id="CHEBI:60240"/>
    </ligand>
</feature>
<sequence length="288" mass="30962">MTEVLLTNDDGIDADGLAALYEELRALGDVTVVAPVENQSGVGRERSQYVTREEHPWGYAVDGTPADCVAYALRGLDTEFDLVVSGANHGPNLGAYVLGRSGTVGAAMEAAFLGTPAVAVSAYHSRDFHVHPPDDHDFDPPARVAREVVAAALDAGVFDDVDVLNVNAPIEDASARVRLTRPDADFDLHVERHEDTDDLPVDVDDDQDVIGLRDSLWPHVVGWENPMPGIDEHRERYPVGTERRAVIDGEVGVSGLTAPRNALETDALERVVRSVDSARTALADAGDE</sequence>
<dbReference type="RefSeq" id="WP_336349377.1">
    <property type="nucleotide sequence ID" value="NZ_JAZAQL010000001.1"/>
</dbReference>
<dbReference type="PANTHER" id="PTHR30457">
    <property type="entry name" value="5'-NUCLEOTIDASE SURE"/>
    <property type="match status" value="1"/>
</dbReference>
<dbReference type="InterPro" id="IPR036523">
    <property type="entry name" value="SurE-like_sf"/>
</dbReference>
<organism evidence="6 7">
    <name type="scientific">Halorubellus litoreus</name>
    <dbReference type="NCBI Taxonomy" id="755308"/>
    <lineage>
        <taxon>Archaea</taxon>
        <taxon>Methanobacteriati</taxon>
        <taxon>Methanobacteriota</taxon>
        <taxon>Stenosarchaea group</taxon>
        <taxon>Halobacteria</taxon>
        <taxon>Halobacteriales</taxon>
        <taxon>Halorubellaceae</taxon>
        <taxon>Halorubellus</taxon>
    </lineage>
</organism>
<comment type="cofactor">
    <cofactor evidence="4">
        <name>a divalent metal cation</name>
        <dbReference type="ChEBI" id="CHEBI:60240"/>
    </cofactor>
    <text evidence="4">Binds 1 divalent metal cation per subunit.</text>
</comment>
<dbReference type="Proteomes" id="UP001596395">
    <property type="component" value="Unassembled WGS sequence"/>
</dbReference>
<comment type="similarity">
    <text evidence="1 4">Belongs to the SurE nucleotidase family.</text>
</comment>
<evidence type="ECO:0000256" key="2">
    <source>
        <dbReference type="ARBA" id="ARBA00022723"/>
    </source>
</evidence>
<accession>A0ABD5VGV1</accession>
<comment type="caution">
    <text evidence="6">The sequence shown here is derived from an EMBL/GenBank/DDBJ whole genome shotgun (WGS) entry which is preliminary data.</text>
</comment>
<evidence type="ECO:0000256" key="4">
    <source>
        <dbReference type="HAMAP-Rule" id="MF_00060"/>
    </source>
</evidence>
<dbReference type="GO" id="GO:0046872">
    <property type="term" value="F:metal ion binding"/>
    <property type="evidence" value="ECO:0007669"/>
    <property type="project" value="UniProtKB-UniRule"/>
</dbReference>
<keyword evidence="4" id="KW-0547">Nucleotide-binding</keyword>
<dbReference type="NCBIfam" id="TIGR00087">
    <property type="entry name" value="surE"/>
    <property type="match status" value="1"/>
</dbReference>
<proteinExistence type="inferred from homology"/>
<reference evidence="6 7" key="1">
    <citation type="journal article" date="2019" name="Int. J. Syst. Evol. Microbiol.">
        <title>The Global Catalogue of Microorganisms (GCM) 10K type strain sequencing project: providing services to taxonomists for standard genome sequencing and annotation.</title>
        <authorList>
            <consortium name="The Broad Institute Genomics Platform"/>
            <consortium name="The Broad Institute Genome Sequencing Center for Infectious Disease"/>
            <person name="Wu L."/>
            <person name="Ma J."/>
        </authorList>
    </citation>
    <scope>NUCLEOTIDE SEQUENCE [LARGE SCALE GENOMIC DNA]</scope>
    <source>
        <strain evidence="6 7">GX26</strain>
    </source>
</reference>
<comment type="catalytic activity">
    <reaction evidence="4">
        <text>a ribonucleoside 5'-phosphate + H2O = a ribonucleoside + phosphate</text>
        <dbReference type="Rhea" id="RHEA:12484"/>
        <dbReference type="ChEBI" id="CHEBI:15377"/>
        <dbReference type="ChEBI" id="CHEBI:18254"/>
        <dbReference type="ChEBI" id="CHEBI:43474"/>
        <dbReference type="ChEBI" id="CHEBI:58043"/>
        <dbReference type="EC" id="3.1.3.5"/>
    </reaction>
</comment>
<dbReference type="EC" id="3.1.3.5" evidence="4"/>
<feature type="binding site" evidence="4">
    <location>
        <position position="10"/>
    </location>
    <ligand>
        <name>a divalent metal cation</name>
        <dbReference type="ChEBI" id="CHEBI:60240"/>
    </ligand>
</feature>
<dbReference type="PANTHER" id="PTHR30457:SF0">
    <property type="entry name" value="PHOSPHATASE, PUTATIVE (AFU_ORTHOLOGUE AFUA_4G01070)-RELATED"/>
    <property type="match status" value="1"/>
</dbReference>
<dbReference type="GO" id="GO:0008253">
    <property type="term" value="F:5'-nucleotidase activity"/>
    <property type="evidence" value="ECO:0007669"/>
    <property type="project" value="UniProtKB-UniRule"/>
</dbReference>
<dbReference type="Pfam" id="PF01975">
    <property type="entry name" value="SurE"/>
    <property type="match status" value="1"/>
</dbReference>
<dbReference type="GO" id="GO:0005737">
    <property type="term" value="C:cytoplasm"/>
    <property type="evidence" value="ECO:0007669"/>
    <property type="project" value="UniProtKB-SubCell"/>
</dbReference>